<evidence type="ECO:0000313" key="2">
    <source>
        <dbReference type="Proteomes" id="UP001203069"/>
    </source>
</evidence>
<dbReference type="Proteomes" id="UP001203069">
    <property type="component" value="Unassembled WGS sequence"/>
</dbReference>
<protein>
    <submittedName>
        <fullName evidence="1">Type II toxin-antitoxin system PemK/MazF family toxin</fullName>
    </submittedName>
</protein>
<dbReference type="SUPFAM" id="SSF50118">
    <property type="entry name" value="Cell growth inhibitor/plasmid maintenance toxic component"/>
    <property type="match status" value="1"/>
</dbReference>
<keyword evidence="2" id="KW-1185">Reference proteome</keyword>
<gene>
    <name evidence="1" type="ORF">MFP26_13595</name>
</gene>
<proteinExistence type="predicted"/>
<dbReference type="RefSeq" id="WP_249245102.1">
    <property type="nucleotide sequence ID" value="NZ_JAKPBZ010000112.1"/>
</dbReference>
<evidence type="ECO:0000313" key="1">
    <source>
        <dbReference type="EMBL" id="MCL2893717.1"/>
    </source>
</evidence>
<organism evidence="1 2">
    <name type="scientific">Brenneria tiliae</name>
    <dbReference type="NCBI Taxonomy" id="2914984"/>
    <lineage>
        <taxon>Bacteria</taxon>
        <taxon>Pseudomonadati</taxon>
        <taxon>Pseudomonadota</taxon>
        <taxon>Gammaproteobacteria</taxon>
        <taxon>Enterobacterales</taxon>
        <taxon>Pectobacteriaceae</taxon>
        <taxon>Brenneria</taxon>
    </lineage>
</organism>
<name>A0ABT0MVU5_9GAMM</name>
<comment type="caution">
    <text evidence="1">The sequence shown here is derived from an EMBL/GenBank/DDBJ whole genome shotgun (WGS) entry which is preliminary data.</text>
</comment>
<accession>A0ABT0MVU5</accession>
<dbReference type="EMBL" id="JAKPBZ010000112">
    <property type="protein sequence ID" value="MCL2893717.1"/>
    <property type="molecule type" value="Genomic_DNA"/>
</dbReference>
<sequence length="134" mass="15280">MLTGKHAPLPALGDILWCHFPESERLGIPGPKPRPVLVVGRHAESYSLLIVYGTSQKTQNVYPTEFVVLADDEVTGLFYDTKFDMARRILVPFTQQWFSRAPVHPPLRPVPKMGVLPARYYQAMQDAYLRSKRQ</sequence>
<reference evidence="1 2" key="1">
    <citation type="submission" date="2022-02" db="EMBL/GenBank/DDBJ databases">
        <title>Description of Brenneria tiliae sp. nov. isolated from symptomatic Tilia x moltkei and Tilia x europaea trees in the UK.</title>
        <authorList>
            <person name="Kile H."/>
        </authorList>
    </citation>
    <scope>NUCLEOTIDE SEQUENCE [LARGE SCALE GENOMIC DNA]</scope>
    <source>
        <strain evidence="1 2">MC1SB4.1</strain>
    </source>
</reference>